<comment type="caution">
    <text evidence="3">The sequence shown here is derived from an EMBL/GenBank/DDBJ whole genome shotgun (WGS) entry which is preliminary data.</text>
</comment>
<dbReference type="SMART" id="SM00174">
    <property type="entry name" value="RHO"/>
    <property type="match status" value="1"/>
</dbReference>
<dbReference type="Pfam" id="PF00071">
    <property type="entry name" value="Ras"/>
    <property type="match status" value="1"/>
</dbReference>
<evidence type="ECO:0000256" key="2">
    <source>
        <dbReference type="SAM" id="MobiDB-lite"/>
    </source>
</evidence>
<dbReference type="SMART" id="SM00175">
    <property type="entry name" value="RAB"/>
    <property type="match status" value="1"/>
</dbReference>
<keyword evidence="1" id="KW-0547">Nucleotide-binding</keyword>
<reference evidence="3" key="1">
    <citation type="submission" date="2022-08" db="EMBL/GenBank/DDBJ databases">
        <title>Novel sulfate-reducing endosymbionts in the free-living metamonad Anaeramoeba.</title>
        <authorList>
            <person name="Jerlstrom-Hultqvist J."/>
            <person name="Cepicka I."/>
            <person name="Gallot-Lavallee L."/>
            <person name="Salas-Leiva D."/>
            <person name="Curtis B.A."/>
            <person name="Zahonova K."/>
            <person name="Pipaliya S."/>
            <person name="Dacks J."/>
            <person name="Roger A.J."/>
        </authorList>
    </citation>
    <scope>NUCLEOTIDE SEQUENCE</scope>
    <source>
        <strain evidence="3">Schooner1</strain>
    </source>
</reference>
<dbReference type="SMART" id="SM00176">
    <property type="entry name" value="RAN"/>
    <property type="match status" value="1"/>
</dbReference>
<organism evidence="3 4">
    <name type="scientific">Anaeramoeba flamelloides</name>
    <dbReference type="NCBI Taxonomy" id="1746091"/>
    <lineage>
        <taxon>Eukaryota</taxon>
        <taxon>Metamonada</taxon>
        <taxon>Anaeramoebidae</taxon>
        <taxon>Anaeramoeba</taxon>
    </lineage>
</organism>
<feature type="compositionally biased region" description="Acidic residues" evidence="2">
    <location>
        <begin position="178"/>
        <end position="190"/>
    </location>
</feature>
<dbReference type="Proteomes" id="UP001150062">
    <property type="component" value="Unassembled WGS sequence"/>
</dbReference>
<evidence type="ECO:0000313" key="3">
    <source>
        <dbReference type="EMBL" id="KAJ6254124.1"/>
    </source>
</evidence>
<gene>
    <name evidence="3" type="ORF">M0813_12682</name>
</gene>
<keyword evidence="4" id="KW-1185">Reference proteome</keyword>
<proteinExistence type="predicted"/>
<evidence type="ECO:0000313" key="4">
    <source>
        <dbReference type="Proteomes" id="UP001150062"/>
    </source>
</evidence>
<dbReference type="InterPro" id="IPR005225">
    <property type="entry name" value="Small_GTP-bd"/>
</dbReference>
<dbReference type="SMART" id="SM00173">
    <property type="entry name" value="RAS"/>
    <property type="match status" value="1"/>
</dbReference>
<protein>
    <submittedName>
        <fullName evidence="3">Ras-related protein rab-5c</fullName>
    </submittedName>
</protein>
<dbReference type="PROSITE" id="PS51420">
    <property type="entry name" value="RHO"/>
    <property type="match status" value="1"/>
</dbReference>
<sequence length="211" mass="23612">MTQSLLQFKLVLLGDSAVGKTSLVLRFCKDQYSEQQEPTIGCSFINHNVEIGENEVKLQIWDTAGQERFHSLAPMYYRGAKGALIVYDISSLESFEKAKDWVKELRYQGNPKAKIALVGNKLDLNSKKVDIEVAQNYATKAGLLFYETSAKTGMGVQEVFLGLAQSLPKEKDVNSELSDNDFDESDSDSEYENKNKIDLNEKNKENSSGCC</sequence>
<feature type="region of interest" description="Disordered" evidence="2">
    <location>
        <begin position="170"/>
        <end position="211"/>
    </location>
</feature>
<dbReference type="CDD" id="cd01860">
    <property type="entry name" value="Rab5_related"/>
    <property type="match status" value="1"/>
</dbReference>
<dbReference type="NCBIfam" id="TIGR00231">
    <property type="entry name" value="small_GTP"/>
    <property type="match status" value="1"/>
</dbReference>
<evidence type="ECO:0000256" key="1">
    <source>
        <dbReference type="ARBA" id="ARBA00022741"/>
    </source>
</evidence>
<dbReference type="PANTHER" id="PTHR47978">
    <property type="match status" value="1"/>
</dbReference>
<dbReference type="PRINTS" id="PR00449">
    <property type="entry name" value="RASTRNSFRMNG"/>
</dbReference>
<dbReference type="PROSITE" id="PS51421">
    <property type="entry name" value="RAS"/>
    <property type="match status" value="1"/>
</dbReference>
<dbReference type="PROSITE" id="PS51419">
    <property type="entry name" value="RAB"/>
    <property type="match status" value="1"/>
</dbReference>
<dbReference type="SUPFAM" id="SSF52540">
    <property type="entry name" value="P-loop containing nucleoside triphosphate hydrolases"/>
    <property type="match status" value="1"/>
</dbReference>
<name>A0ABQ8ZB99_9EUKA</name>
<dbReference type="Gene3D" id="3.40.50.300">
    <property type="entry name" value="P-loop containing nucleotide triphosphate hydrolases"/>
    <property type="match status" value="1"/>
</dbReference>
<dbReference type="EMBL" id="JAOAOG010000026">
    <property type="protein sequence ID" value="KAJ6254124.1"/>
    <property type="molecule type" value="Genomic_DNA"/>
</dbReference>
<feature type="compositionally biased region" description="Basic and acidic residues" evidence="2">
    <location>
        <begin position="191"/>
        <end position="205"/>
    </location>
</feature>
<dbReference type="InterPro" id="IPR027417">
    <property type="entry name" value="P-loop_NTPase"/>
</dbReference>
<dbReference type="InterPro" id="IPR001806">
    <property type="entry name" value="Small_GTPase"/>
</dbReference>
<accession>A0ABQ8ZB99</accession>